<feature type="transmembrane region" description="Helical" evidence="1">
    <location>
        <begin position="51"/>
        <end position="71"/>
    </location>
</feature>
<organism evidence="2 3">
    <name type="scientific">Paracoccus limosus</name>
    <dbReference type="NCBI Taxonomy" id="913252"/>
    <lineage>
        <taxon>Bacteria</taxon>
        <taxon>Pseudomonadati</taxon>
        <taxon>Pseudomonadota</taxon>
        <taxon>Alphaproteobacteria</taxon>
        <taxon>Rhodobacterales</taxon>
        <taxon>Paracoccaceae</taxon>
        <taxon>Paracoccus</taxon>
    </lineage>
</organism>
<keyword evidence="1" id="KW-0812">Transmembrane</keyword>
<keyword evidence="1" id="KW-0472">Membrane</keyword>
<gene>
    <name evidence="2" type="ORF">GL279_07260</name>
</gene>
<evidence type="ECO:0000313" key="2">
    <source>
        <dbReference type="EMBL" id="MTH34396.1"/>
    </source>
</evidence>
<dbReference type="EMBL" id="WMIF01000007">
    <property type="protein sequence ID" value="MTH34396.1"/>
    <property type="molecule type" value="Genomic_DNA"/>
</dbReference>
<accession>A0A844H0I7</accession>
<comment type="caution">
    <text evidence="2">The sequence shown here is derived from an EMBL/GenBank/DDBJ whole genome shotgun (WGS) entry which is preliminary data.</text>
</comment>
<evidence type="ECO:0000313" key="3">
    <source>
        <dbReference type="Proteomes" id="UP000442533"/>
    </source>
</evidence>
<evidence type="ECO:0000256" key="1">
    <source>
        <dbReference type="SAM" id="Phobius"/>
    </source>
</evidence>
<reference evidence="2 3" key="1">
    <citation type="submission" date="2019-11" db="EMBL/GenBank/DDBJ databases">
        <authorList>
            <person name="Dong K."/>
        </authorList>
    </citation>
    <scope>NUCLEOTIDE SEQUENCE [LARGE SCALE GENOMIC DNA]</scope>
    <source>
        <strain evidence="2 3">JCM 17370</strain>
    </source>
</reference>
<dbReference type="AlphaFoldDB" id="A0A844H0I7"/>
<dbReference type="RefSeq" id="WP_155063956.1">
    <property type="nucleotide sequence ID" value="NZ_WMIF01000007.1"/>
</dbReference>
<feature type="transmembrane region" description="Helical" evidence="1">
    <location>
        <begin position="18"/>
        <end position="39"/>
    </location>
</feature>
<proteinExistence type="predicted"/>
<name>A0A844H0I7_9RHOB</name>
<dbReference type="Proteomes" id="UP000442533">
    <property type="component" value="Unassembled WGS sequence"/>
</dbReference>
<keyword evidence="1" id="KW-1133">Transmembrane helix</keyword>
<keyword evidence="3" id="KW-1185">Reference proteome</keyword>
<protein>
    <submittedName>
        <fullName evidence="2">Uncharacterized protein</fullName>
    </submittedName>
</protein>
<sequence length="81" mass="8641">MTSDTHIPPRWPVWKLALLLYVFAAAAVAINLFMLGLLGQALGFAALPPRIAVLLALPLGVPAAWLAGRWVDRLLAEAGRG</sequence>